<gene>
    <name evidence="1" type="ORF">DFR67_103151</name>
</gene>
<accession>A0A318RRC2</accession>
<dbReference type="EMBL" id="QJSP01000003">
    <property type="protein sequence ID" value="PYE19240.1"/>
    <property type="molecule type" value="Genomic_DNA"/>
</dbReference>
<evidence type="ECO:0000313" key="2">
    <source>
        <dbReference type="Proteomes" id="UP000247591"/>
    </source>
</evidence>
<organism evidence="1 2">
    <name type="scientific">Williamsia limnetica</name>
    <dbReference type="NCBI Taxonomy" id="882452"/>
    <lineage>
        <taxon>Bacteria</taxon>
        <taxon>Bacillati</taxon>
        <taxon>Actinomycetota</taxon>
        <taxon>Actinomycetes</taxon>
        <taxon>Mycobacteriales</taxon>
        <taxon>Nocardiaceae</taxon>
        <taxon>Williamsia</taxon>
    </lineage>
</organism>
<sequence length="145" mass="15941">MLDPGRRNRTLADVLAALHEHFSTSTRLDRRASLFRVGHEAGMRFARICVLDKLTSEVGHTSGSVTGGRPDRRRERASLQSIEVRLTNELSTATKRDPEYDAGYRAGVELALRYLALAHTTIDLEAAAVDGTSDRTAKSSTTKIC</sequence>
<evidence type="ECO:0000313" key="1">
    <source>
        <dbReference type="EMBL" id="PYE19240.1"/>
    </source>
</evidence>
<keyword evidence="2" id="KW-1185">Reference proteome</keyword>
<protein>
    <submittedName>
        <fullName evidence="1">Uncharacterized protein</fullName>
    </submittedName>
</protein>
<comment type="caution">
    <text evidence="1">The sequence shown here is derived from an EMBL/GenBank/DDBJ whole genome shotgun (WGS) entry which is preliminary data.</text>
</comment>
<proteinExistence type="predicted"/>
<name>A0A318RRC2_WILLI</name>
<dbReference type="RefSeq" id="WP_110468475.1">
    <property type="nucleotide sequence ID" value="NZ_QJSP01000003.1"/>
</dbReference>
<dbReference type="OrthoDB" id="4379689at2"/>
<dbReference type="Proteomes" id="UP000247591">
    <property type="component" value="Unassembled WGS sequence"/>
</dbReference>
<reference evidence="1 2" key="1">
    <citation type="submission" date="2018-06" db="EMBL/GenBank/DDBJ databases">
        <title>Genomic Encyclopedia of Type Strains, Phase IV (KMG-IV): sequencing the most valuable type-strain genomes for metagenomic binning, comparative biology and taxonomic classification.</title>
        <authorList>
            <person name="Goeker M."/>
        </authorList>
    </citation>
    <scope>NUCLEOTIDE SEQUENCE [LARGE SCALE GENOMIC DNA]</scope>
    <source>
        <strain evidence="1 2">DSM 45521</strain>
    </source>
</reference>
<dbReference type="AlphaFoldDB" id="A0A318RRC2"/>